<accession>A0A914CPV8</accession>
<dbReference type="AlphaFoldDB" id="A0A914CPV8"/>
<evidence type="ECO:0000313" key="3">
    <source>
        <dbReference type="Proteomes" id="UP000887540"/>
    </source>
</evidence>
<evidence type="ECO:0000256" key="2">
    <source>
        <dbReference type="ARBA" id="ARBA00023266"/>
    </source>
</evidence>
<reference evidence="4" key="1">
    <citation type="submission" date="2022-11" db="UniProtKB">
        <authorList>
            <consortium name="WormBaseParasite"/>
        </authorList>
    </citation>
    <scope>IDENTIFICATION</scope>
</reference>
<dbReference type="Proteomes" id="UP000887540">
    <property type="component" value="Unplaced"/>
</dbReference>
<keyword evidence="3" id="KW-1185">Reference proteome</keyword>
<proteinExistence type="inferred from homology"/>
<dbReference type="InterPro" id="IPR008826">
    <property type="entry name" value="Se-bd"/>
</dbReference>
<dbReference type="WBParaSite" id="ACRNAN_scaffold1297.g14572.t1">
    <property type="protein sequence ID" value="ACRNAN_scaffold1297.g14572.t1"/>
    <property type="gene ID" value="ACRNAN_scaffold1297.g14572"/>
</dbReference>
<evidence type="ECO:0000313" key="4">
    <source>
        <dbReference type="WBParaSite" id="ACRNAN_scaffold1297.g14572.t1"/>
    </source>
</evidence>
<comment type="similarity">
    <text evidence="1">Belongs to the selenium-binding protein family.</text>
</comment>
<sequence>MAFGAPGRNSPIYIATMGNKYGNPKGDLIRIDKRTMYLMDRKIDEEKGAANMGGYLAAQPKQNIMITTELGDPNWLFAPLMHGQGQINGHVDDDVTDVDVTDADAIDVDVTDVNDTDVDVKDDYISNDTLLSGNYHADKVAQFSTAHVEGWIKDEMPAMPVDMVISMDDRFLYVTCWMHGFIAQFNISDPFRPSLCSKLFLGGAIHKCYGVRLQRIASTNFLPERPLVRNTIFEGGPSKMQLSLDGRRLYVTNSLNRQLDEKFFPNLTKNGSIIALIHVNTNLSGGMELDENFVIRMADMNDGPYLAREMRFLNGDSTCDAFLENTANNSF</sequence>
<protein>
    <submittedName>
        <fullName evidence="4">Methanethiol oxidase</fullName>
    </submittedName>
</protein>
<dbReference type="Pfam" id="PF05694">
    <property type="entry name" value="SBP56"/>
    <property type="match status" value="1"/>
</dbReference>
<dbReference type="SUPFAM" id="SSF75011">
    <property type="entry name" value="3-carboxy-cis,cis-mucoante lactonizing enzyme"/>
    <property type="match status" value="1"/>
</dbReference>
<dbReference type="GO" id="GO:0008430">
    <property type="term" value="F:selenium binding"/>
    <property type="evidence" value="ECO:0007669"/>
    <property type="project" value="InterPro"/>
</dbReference>
<dbReference type="PANTHER" id="PTHR23300:SF3">
    <property type="entry name" value="SELENIUM-BINDING PROTEIN-RELATED"/>
    <property type="match status" value="1"/>
</dbReference>
<name>A0A914CPV8_9BILA</name>
<evidence type="ECO:0000256" key="1">
    <source>
        <dbReference type="ARBA" id="ARBA00005606"/>
    </source>
</evidence>
<organism evidence="3 4">
    <name type="scientific">Acrobeloides nanus</name>
    <dbReference type="NCBI Taxonomy" id="290746"/>
    <lineage>
        <taxon>Eukaryota</taxon>
        <taxon>Metazoa</taxon>
        <taxon>Ecdysozoa</taxon>
        <taxon>Nematoda</taxon>
        <taxon>Chromadorea</taxon>
        <taxon>Rhabditida</taxon>
        <taxon>Tylenchina</taxon>
        <taxon>Cephalobomorpha</taxon>
        <taxon>Cephaloboidea</taxon>
        <taxon>Cephalobidae</taxon>
        <taxon>Acrobeloides</taxon>
    </lineage>
</organism>
<dbReference type="PANTHER" id="PTHR23300">
    <property type="entry name" value="METHANETHIOL OXIDASE"/>
    <property type="match status" value="1"/>
</dbReference>
<keyword evidence="2" id="KW-0711">Selenium</keyword>